<organism evidence="2 3">
    <name type="scientific">Oryza meyeriana var. granulata</name>
    <dbReference type="NCBI Taxonomy" id="110450"/>
    <lineage>
        <taxon>Eukaryota</taxon>
        <taxon>Viridiplantae</taxon>
        <taxon>Streptophyta</taxon>
        <taxon>Embryophyta</taxon>
        <taxon>Tracheophyta</taxon>
        <taxon>Spermatophyta</taxon>
        <taxon>Magnoliopsida</taxon>
        <taxon>Liliopsida</taxon>
        <taxon>Poales</taxon>
        <taxon>Poaceae</taxon>
        <taxon>BOP clade</taxon>
        <taxon>Oryzoideae</taxon>
        <taxon>Oryzeae</taxon>
        <taxon>Oryzinae</taxon>
        <taxon>Oryza</taxon>
        <taxon>Oryza meyeriana</taxon>
    </lineage>
</organism>
<sequence>MAVAVARKGQWWCQLSGTRAWGQPGDSASGVPTKEAGGDSGTKQDARKQWQCRGCRVGALGEWESGELGI</sequence>
<feature type="region of interest" description="Disordered" evidence="1">
    <location>
        <begin position="20"/>
        <end position="47"/>
    </location>
</feature>
<reference evidence="2 3" key="1">
    <citation type="submission" date="2019-11" db="EMBL/GenBank/DDBJ databases">
        <title>Whole genome sequence of Oryza granulata.</title>
        <authorList>
            <person name="Li W."/>
        </authorList>
    </citation>
    <scope>NUCLEOTIDE SEQUENCE [LARGE SCALE GENOMIC DNA]</scope>
    <source>
        <strain evidence="3">cv. Menghai</strain>
        <tissue evidence="2">Leaf</tissue>
    </source>
</reference>
<name>A0A6G1CU65_9ORYZ</name>
<dbReference type="Proteomes" id="UP000479710">
    <property type="component" value="Unassembled WGS sequence"/>
</dbReference>
<dbReference type="AlphaFoldDB" id="A0A6G1CU65"/>
<evidence type="ECO:0000313" key="2">
    <source>
        <dbReference type="EMBL" id="KAF0903619.1"/>
    </source>
</evidence>
<gene>
    <name evidence="2" type="ORF">E2562_028179</name>
</gene>
<evidence type="ECO:0000313" key="3">
    <source>
        <dbReference type="Proteomes" id="UP000479710"/>
    </source>
</evidence>
<evidence type="ECO:0000256" key="1">
    <source>
        <dbReference type="SAM" id="MobiDB-lite"/>
    </source>
</evidence>
<accession>A0A6G1CU65</accession>
<dbReference type="EMBL" id="SPHZ02000008">
    <property type="protein sequence ID" value="KAF0903619.1"/>
    <property type="molecule type" value="Genomic_DNA"/>
</dbReference>
<comment type="caution">
    <text evidence="2">The sequence shown here is derived from an EMBL/GenBank/DDBJ whole genome shotgun (WGS) entry which is preliminary data.</text>
</comment>
<protein>
    <submittedName>
        <fullName evidence="2">Uncharacterized protein</fullName>
    </submittedName>
</protein>
<keyword evidence="3" id="KW-1185">Reference proteome</keyword>
<proteinExistence type="predicted"/>